<dbReference type="EMBL" id="JAIFRP010000030">
    <property type="protein sequence ID" value="KAK2583148.1"/>
    <property type="molecule type" value="Genomic_DNA"/>
</dbReference>
<evidence type="ECO:0000313" key="2">
    <source>
        <dbReference type="EMBL" id="KAK2583148.1"/>
    </source>
</evidence>
<proteinExistence type="predicted"/>
<name>A0AAD9RPX7_9HYME</name>
<reference evidence="2" key="1">
    <citation type="submission" date="2021-08" db="EMBL/GenBank/DDBJ databases">
        <authorList>
            <person name="Misof B."/>
            <person name="Oliver O."/>
            <person name="Podsiadlowski L."/>
            <person name="Donath A."/>
            <person name="Peters R."/>
            <person name="Mayer C."/>
            <person name="Rust J."/>
            <person name="Gunkel S."/>
            <person name="Lesny P."/>
            <person name="Martin S."/>
            <person name="Oeyen J.P."/>
            <person name="Petersen M."/>
            <person name="Panagiotis P."/>
            <person name="Wilbrandt J."/>
            <person name="Tanja T."/>
        </authorList>
    </citation>
    <scope>NUCLEOTIDE SEQUENCE</scope>
    <source>
        <strain evidence="2">GBR_01_08_01A</strain>
        <tissue evidence="2">Thorax + abdomen</tissue>
    </source>
</reference>
<evidence type="ECO:0000256" key="1">
    <source>
        <dbReference type="SAM" id="MobiDB-lite"/>
    </source>
</evidence>
<reference evidence="2" key="2">
    <citation type="journal article" date="2023" name="Commun. Biol.">
        <title>Intrasexual cuticular hydrocarbon dimorphism in a wasp sheds light on hydrocarbon biosynthesis genes in Hymenoptera.</title>
        <authorList>
            <person name="Moris V.C."/>
            <person name="Podsiadlowski L."/>
            <person name="Martin S."/>
            <person name="Oeyen J.P."/>
            <person name="Donath A."/>
            <person name="Petersen M."/>
            <person name="Wilbrandt J."/>
            <person name="Misof B."/>
            <person name="Liedtke D."/>
            <person name="Thamm M."/>
            <person name="Scheiner R."/>
            <person name="Schmitt T."/>
            <person name="Niehuis O."/>
        </authorList>
    </citation>
    <scope>NUCLEOTIDE SEQUENCE</scope>
    <source>
        <strain evidence="2">GBR_01_08_01A</strain>
    </source>
</reference>
<sequence length="78" mass="8701">MKLRLEYPDRSQRQLAKLSPTVGRGGLFARSFGNLRLWLVWQRGMVVGPGGGSWERGLWEDGPSTADAKRGKERRGGC</sequence>
<comment type="caution">
    <text evidence="2">The sequence shown here is derived from an EMBL/GenBank/DDBJ whole genome shotgun (WGS) entry which is preliminary data.</text>
</comment>
<accession>A0AAD9RPX7</accession>
<keyword evidence="3" id="KW-1185">Reference proteome</keyword>
<dbReference type="AlphaFoldDB" id="A0AAD9RPX7"/>
<organism evidence="2 3">
    <name type="scientific">Odynerus spinipes</name>
    <dbReference type="NCBI Taxonomy" id="1348599"/>
    <lineage>
        <taxon>Eukaryota</taxon>
        <taxon>Metazoa</taxon>
        <taxon>Ecdysozoa</taxon>
        <taxon>Arthropoda</taxon>
        <taxon>Hexapoda</taxon>
        <taxon>Insecta</taxon>
        <taxon>Pterygota</taxon>
        <taxon>Neoptera</taxon>
        <taxon>Endopterygota</taxon>
        <taxon>Hymenoptera</taxon>
        <taxon>Apocrita</taxon>
        <taxon>Aculeata</taxon>
        <taxon>Vespoidea</taxon>
        <taxon>Vespidae</taxon>
        <taxon>Eumeninae</taxon>
        <taxon>Odynerus</taxon>
    </lineage>
</organism>
<dbReference type="Proteomes" id="UP001258017">
    <property type="component" value="Unassembled WGS sequence"/>
</dbReference>
<protein>
    <submittedName>
        <fullName evidence="2">Uncharacterized protein</fullName>
    </submittedName>
</protein>
<gene>
    <name evidence="2" type="ORF">KPH14_009172</name>
</gene>
<evidence type="ECO:0000313" key="3">
    <source>
        <dbReference type="Proteomes" id="UP001258017"/>
    </source>
</evidence>
<feature type="compositionally biased region" description="Basic and acidic residues" evidence="1">
    <location>
        <begin position="67"/>
        <end position="78"/>
    </location>
</feature>
<feature type="region of interest" description="Disordered" evidence="1">
    <location>
        <begin position="54"/>
        <end position="78"/>
    </location>
</feature>